<dbReference type="Proteomes" id="UP000516660">
    <property type="component" value="Chromosome"/>
</dbReference>
<keyword evidence="1" id="KW-1133">Transmembrane helix</keyword>
<organism evidence="2 3">
    <name type="scientific">Clavibacter zhangzhiyongii</name>
    <dbReference type="NCBI Taxonomy" id="2768071"/>
    <lineage>
        <taxon>Bacteria</taxon>
        <taxon>Bacillati</taxon>
        <taxon>Actinomycetota</taxon>
        <taxon>Actinomycetes</taxon>
        <taxon>Micrococcales</taxon>
        <taxon>Microbacteriaceae</taxon>
        <taxon>Clavibacter</taxon>
    </lineage>
</organism>
<sequence length="311" mass="33971">MPAQDAYLRRLETLLHAIEGIDGVTDEGKRLATQAVQRVLETWTNDPFLLESSDTMPSFWDEADEVLAALPNVPSDEPAALHAWARNLTFKLINQVDSYIEYDEGSPRQRASAFDLQRNLASDIQDIATSETGERMQARADKVLAGIENTERSVQVAAGNVGGTKLFEYFGDYADSQLKAANFFRWATILLISAGGIVSLALPLPGRADWATVAARLSVLAAVVGLAAYCGRQSTHHRRIADWARALEVQLKSLPAFIEPIQADEQRDGIYAAFARRILGNPPDGSSANSDTTELSMTQVIDLLSVVIKKA</sequence>
<keyword evidence="1" id="KW-0472">Membrane</keyword>
<name>A0A7L7Z3P2_9MICO</name>
<proteinExistence type="predicted"/>
<feature type="transmembrane region" description="Helical" evidence="1">
    <location>
        <begin position="183"/>
        <end position="204"/>
    </location>
</feature>
<keyword evidence="1" id="KW-0812">Transmembrane</keyword>
<dbReference type="AlphaFoldDB" id="A0A7L7Z3P2"/>
<protein>
    <submittedName>
        <fullName evidence="2">Uncharacterized protein</fullName>
    </submittedName>
</protein>
<feature type="transmembrane region" description="Helical" evidence="1">
    <location>
        <begin position="210"/>
        <end position="230"/>
    </location>
</feature>
<evidence type="ECO:0000256" key="1">
    <source>
        <dbReference type="SAM" id="Phobius"/>
    </source>
</evidence>
<gene>
    <name evidence="2" type="ORF">H9X71_02765</name>
</gene>
<reference evidence="2 3" key="1">
    <citation type="submission" date="2020-08" db="EMBL/GenBank/DDBJ databases">
        <title>Description of Clavibacter zhangzhiyonge sp. nov., a phytopathogenic actinobacterium isolated from barley seeds, causing leaf brown spot and decline.</title>
        <authorList>
            <person name="Tian Q."/>
            <person name="Chuan J."/>
            <person name="Zhao W."/>
            <person name="Li X."/>
        </authorList>
    </citation>
    <scope>NUCLEOTIDE SEQUENCE [LARGE SCALE GENOMIC DNA]</scope>
    <source>
        <strain evidence="2 3">DM1</strain>
    </source>
</reference>
<dbReference type="KEGG" id="czh:H9X71_02765"/>
<evidence type="ECO:0000313" key="2">
    <source>
        <dbReference type="EMBL" id="QOD44291.1"/>
    </source>
</evidence>
<accession>A0A7L7Z3P2</accession>
<dbReference type="RefSeq" id="WP_191148218.1">
    <property type="nucleotide sequence ID" value="NZ_CP061274.1"/>
</dbReference>
<keyword evidence="3" id="KW-1185">Reference proteome</keyword>
<dbReference type="EMBL" id="CP061274">
    <property type="protein sequence ID" value="QOD44291.1"/>
    <property type="molecule type" value="Genomic_DNA"/>
</dbReference>
<evidence type="ECO:0000313" key="3">
    <source>
        <dbReference type="Proteomes" id="UP000516660"/>
    </source>
</evidence>